<protein>
    <submittedName>
        <fullName evidence="1">Uncharacterized protein</fullName>
    </submittedName>
</protein>
<evidence type="ECO:0000313" key="1">
    <source>
        <dbReference type="EMBL" id="PBK84143.1"/>
    </source>
</evidence>
<proteinExistence type="predicted"/>
<dbReference type="AlphaFoldDB" id="A0A2H3D751"/>
<reference evidence="2" key="1">
    <citation type="journal article" date="2017" name="Nat. Ecol. Evol.">
        <title>Genome expansion and lineage-specific genetic innovations in the forest pathogenic fungi Armillaria.</title>
        <authorList>
            <person name="Sipos G."/>
            <person name="Prasanna A.N."/>
            <person name="Walter M.C."/>
            <person name="O'Connor E."/>
            <person name="Balint B."/>
            <person name="Krizsan K."/>
            <person name="Kiss B."/>
            <person name="Hess J."/>
            <person name="Varga T."/>
            <person name="Slot J."/>
            <person name="Riley R."/>
            <person name="Boka B."/>
            <person name="Rigling D."/>
            <person name="Barry K."/>
            <person name="Lee J."/>
            <person name="Mihaltcheva S."/>
            <person name="LaButti K."/>
            <person name="Lipzen A."/>
            <person name="Waldron R."/>
            <person name="Moloney N.M."/>
            <person name="Sperisen C."/>
            <person name="Kredics L."/>
            <person name="Vagvoelgyi C."/>
            <person name="Patrignani A."/>
            <person name="Fitzpatrick D."/>
            <person name="Nagy I."/>
            <person name="Doyle S."/>
            <person name="Anderson J.B."/>
            <person name="Grigoriev I.V."/>
            <person name="Gueldener U."/>
            <person name="Muensterkoetter M."/>
            <person name="Nagy L.G."/>
        </authorList>
    </citation>
    <scope>NUCLEOTIDE SEQUENCE [LARGE SCALE GENOMIC DNA]</scope>
    <source>
        <strain evidence="2">Ar21-2</strain>
    </source>
</reference>
<evidence type="ECO:0000313" key="2">
    <source>
        <dbReference type="Proteomes" id="UP000217790"/>
    </source>
</evidence>
<accession>A0A2H3D751</accession>
<dbReference type="EMBL" id="KZ293700">
    <property type="protein sequence ID" value="PBK84143.1"/>
    <property type="molecule type" value="Genomic_DNA"/>
</dbReference>
<dbReference type="InParanoid" id="A0A2H3D751"/>
<keyword evidence="2" id="KW-1185">Reference proteome</keyword>
<name>A0A2H3D751_ARMGA</name>
<sequence>MSIDNFCLAEVPPVLEAEESSIDLPPRQAELMSSLTPQVSCHDSVPVGPFTNEQDHVSSF</sequence>
<gene>
    <name evidence="1" type="ORF">ARMGADRAFT_1088610</name>
</gene>
<dbReference type="Proteomes" id="UP000217790">
    <property type="component" value="Unassembled WGS sequence"/>
</dbReference>
<organism evidence="1 2">
    <name type="scientific">Armillaria gallica</name>
    <name type="common">Bulbous honey fungus</name>
    <name type="synonym">Armillaria bulbosa</name>
    <dbReference type="NCBI Taxonomy" id="47427"/>
    <lineage>
        <taxon>Eukaryota</taxon>
        <taxon>Fungi</taxon>
        <taxon>Dikarya</taxon>
        <taxon>Basidiomycota</taxon>
        <taxon>Agaricomycotina</taxon>
        <taxon>Agaricomycetes</taxon>
        <taxon>Agaricomycetidae</taxon>
        <taxon>Agaricales</taxon>
        <taxon>Marasmiineae</taxon>
        <taxon>Physalacriaceae</taxon>
        <taxon>Armillaria</taxon>
    </lineage>
</organism>